<dbReference type="RefSeq" id="WP_198319182.1">
    <property type="nucleotide sequence ID" value="NZ_CP022515.1"/>
</dbReference>
<proteinExistence type="predicted"/>
<evidence type="ECO:0000313" key="2">
    <source>
        <dbReference type="Proteomes" id="UP000204551"/>
    </source>
</evidence>
<dbReference type="AlphaFoldDB" id="A0A221V3Z8"/>
<organism evidence="1 2">
    <name type="scientific">Arenibacter algicola</name>
    <dbReference type="NCBI Taxonomy" id="616991"/>
    <lineage>
        <taxon>Bacteria</taxon>
        <taxon>Pseudomonadati</taxon>
        <taxon>Bacteroidota</taxon>
        <taxon>Flavobacteriia</taxon>
        <taxon>Flavobacteriales</taxon>
        <taxon>Flavobacteriaceae</taxon>
        <taxon>Arenibacter</taxon>
    </lineage>
</organism>
<dbReference type="Proteomes" id="UP000204551">
    <property type="component" value="Chromosome"/>
</dbReference>
<protein>
    <submittedName>
        <fullName evidence="1">Uncharacterized protein</fullName>
    </submittedName>
</protein>
<accession>A0A221V3Z8</accession>
<evidence type="ECO:0000313" key="1">
    <source>
        <dbReference type="EMBL" id="ASO08305.1"/>
    </source>
</evidence>
<reference evidence="1 2" key="1">
    <citation type="submission" date="2017-07" db="EMBL/GenBank/DDBJ databases">
        <title>Genome Sequence of Arenibacter algicola Strain SMS7 Isolated from a culture of the Diatom Skeletonema marinoi.</title>
        <authorList>
            <person name="Topel M."/>
            <person name="Pinder M.I.M."/>
            <person name="Johansson O.N."/>
            <person name="Kourtchenko O."/>
            <person name="Godhe A."/>
            <person name="Clarke A.K."/>
        </authorList>
    </citation>
    <scope>NUCLEOTIDE SEQUENCE [LARGE SCALE GENOMIC DNA]</scope>
    <source>
        <strain evidence="1 2">SMS7</strain>
    </source>
</reference>
<dbReference type="KEGG" id="aalg:AREALGSMS7_04930"/>
<gene>
    <name evidence="1" type="ORF">AREALGSMS7_04930</name>
</gene>
<sequence>MAKPIKETPFLRGKDAIDFVRNNEEVKKASQEEREKIKKGYDALRSIAEFA</sequence>
<dbReference type="EMBL" id="CP022515">
    <property type="protein sequence ID" value="ASO08305.1"/>
    <property type="molecule type" value="Genomic_DNA"/>
</dbReference>
<name>A0A221V3Z8_9FLAO</name>